<proteinExistence type="predicted"/>
<accession>A0ACC2WA54</accession>
<protein>
    <submittedName>
        <fullName evidence="1">Uncharacterized protein</fullName>
    </submittedName>
</protein>
<sequence length="277" mass="30540">MSGPTIPSYLALTKSNESKGFIDDTSEDSAEAATARTLENASIPEDSPAASGSANLPSILVRYEKELQWDTKGGLFTCMWTCAPSGKYFEFDGLESAVKRITVQEGLGSRSYGVRVDEEWMIMARDGGDYTCKQSKDEQLKACWFEATGTCELSAFDLLVLATGMVATGGCPKGRTAPEEAGLDALLIAPVSEKNLAPSQQPIKAARLAEIRHHRWFGRREGRRLMKDLVSMLQTVKNHQSDVDAECLKIGDKLARVQVMFEQGFCYWRKYLDVSEA</sequence>
<keyword evidence="2" id="KW-1185">Reference proteome</keyword>
<dbReference type="EMBL" id="JASBWS010000031">
    <property type="protein sequence ID" value="KAJ9108517.1"/>
    <property type="molecule type" value="Genomic_DNA"/>
</dbReference>
<name>A0ACC2WA54_9TREE</name>
<comment type="caution">
    <text evidence="1">The sequence shown here is derived from an EMBL/GenBank/DDBJ whole genome shotgun (WGS) entry which is preliminary data.</text>
</comment>
<evidence type="ECO:0000313" key="2">
    <source>
        <dbReference type="Proteomes" id="UP001230649"/>
    </source>
</evidence>
<gene>
    <name evidence="1" type="ORF">QFC20_003423</name>
</gene>
<reference evidence="1" key="1">
    <citation type="submission" date="2023-04" db="EMBL/GenBank/DDBJ databases">
        <title>Draft Genome sequencing of Naganishia species isolated from polar environments using Oxford Nanopore Technology.</title>
        <authorList>
            <person name="Leo P."/>
            <person name="Venkateswaran K."/>
        </authorList>
    </citation>
    <scope>NUCLEOTIDE SEQUENCE</scope>
    <source>
        <strain evidence="1">MNA-CCFEE 5262</strain>
    </source>
</reference>
<organism evidence="1 2">
    <name type="scientific">Naganishia adeliensis</name>
    <dbReference type="NCBI Taxonomy" id="92952"/>
    <lineage>
        <taxon>Eukaryota</taxon>
        <taxon>Fungi</taxon>
        <taxon>Dikarya</taxon>
        <taxon>Basidiomycota</taxon>
        <taxon>Agaricomycotina</taxon>
        <taxon>Tremellomycetes</taxon>
        <taxon>Filobasidiales</taxon>
        <taxon>Filobasidiaceae</taxon>
        <taxon>Naganishia</taxon>
    </lineage>
</organism>
<dbReference type="Proteomes" id="UP001230649">
    <property type="component" value="Unassembled WGS sequence"/>
</dbReference>
<evidence type="ECO:0000313" key="1">
    <source>
        <dbReference type="EMBL" id="KAJ9108517.1"/>
    </source>
</evidence>